<dbReference type="SUPFAM" id="SSF52151">
    <property type="entry name" value="FabD/lysophospholipase-like"/>
    <property type="match status" value="1"/>
</dbReference>
<gene>
    <name evidence="2" type="ORF">S01H1_61904</name>
</gene>
<dbReference type="InterPro" id="IPR001227">
    <property type="entry name" value="Ac_transferase_dom_sf"/>
</dbReference>
<comment type="caution">
    <text evidence="2">The sequence shown here is derived from an EMBL/GenBank/DDBJ whole genome shotgun (WGS) entry which is preliminary data.</text>
</comment>
<feature type="domain" description="Ketosynthase family 3 (KS3)" evidence="1">
    <location>
        <begin position="1"/>
        <end position="76"/>
    </location>
</feature>
<accession>X0X463</accession>
<dbReference type="GO" id="GO:0016746">
    <property type="term" value="F:acyltransferase activity"/>
    <property type="evidence" value="ECO:0007669"/>
    <property type="project" value="InterPro"/>
</dbReference>
<name>X0X463_9ZZZZ</name>
<proteinExistence type="predicted"/>
<dbReference type="PROSITE" id="PS52004">
    <property type="entry name" value="KS3_2"/>
    <property type="match status" value="1"/>
</dbReference>
<dbReference type="PANTHER" id="PTHR43074:SF1">
    <property type="entry name" value="BETA-KETOACYL SYNTHASE FAMILY PROTEIN-RELATED"/>
    <property type="match status" value="1"/>
</dbReference>
<dbReference type="InterPro" id="IPR016035">
    <property type="entry name" value="Acyl_Trfase/lysoPLipase"/>
</dbReference>
<dbReference type="Gene3D" id="3.40.366.10">
    <property type="entry name" value="Malonyl-Coenzyme A Acyl Carrier Protein, domain 2"/>
    <property type="match status" value="1"/>
</dbReference>
<protein>
    <recommendedName>
        <fullName evidence="1">Ketosynthase family 3 (KS3) domain-containing protein</fullName>
    </recommendedName>
</protein>
<dbReference type="Gene3D" id="1.10.1240.100">
    <property type="match status" value="1"/>
</dbReference>
<dbReference type="InterPro" id="IPR016039">
    <property type="entry name" value="Thiolase-like"/>
</dbReference>
<organism evidence="2">
    <name type="scientific">marine sediment metagenome</name>
    <dbReference type="NCBI Taxonomy" id="412755"/>
    <lineage>
        <taxon>unclassified sequences</taxon>
        <taxon>metagenomes</taxon>
        <taxon>ecological metagenomes</taxon>
    </lineage>
</organism>
<dbReference type="EMBL" id="BARS01040632">
    <property type="protein sequence ID" value="GAG37815.1"/>
    <property type="molecule type" value="Genomic_DNA"/>
</dbReference>
<dbReference type="InterPro" id="IPR020841">
    <property type="entry name" value="PKS_Beta-ketoAc_synthase_dom"/>
</dbReference>
<reference evidence="2" key="1">
    <citation type="journal article" date="2014" name="Front. Microbiol.">
        <title>High frequency of phylogenetically diverse reductive dehalogenase-homologous genes in deep subseafloor sedimentary metagenomes.</title>
        <authorList>
            <person name="Kawai M."/>
            <person name="Futagami T."/>
            <person name="Toyoda A."/>
            <person name="Takaki Y."/>
            <person name="Nishi S."/>
            <person name="Hori S."/>
            <person name="Arai W."/>
            <person name="Tsubouchi T."/>
            <person name="Morono Y."/>
            <person name="Uchiyama I."/>
            <person name="Ito T."/>
            <person name="Fujiyama A."/>
            <person name="Inagaki F."/>
            <person name="Takami H."/>
        </authorList>
    </citation>
    <scope>NUCLEOTIDE SEQUENCE</scope>
    <source>
        <strain evidence="2">Expedition CK06-06</strain>
    </source>
</reference>
<dbReference type="PANTHER" id="PTHR43074">
    <property type="entry name" value="OMEGA-3 POLYUNSATURATED FATTY ACID SYNTHASE PFAB-RELATED"/>
    <property type="match status" value="1"/>
</dbReference>
<dbReference type="SUPFAM" id="SSF53901">
    <property type="entry name" value="Thiolase-like"/>
    <property type="match status" value="1"/>
</dbReference>
<sequence length="253" mass="27915">AGVAGLAKVALALYHKVLPPTLGVTQPNPKARFGESPLYINSETRPWIHGIDNHPRRAGVSAFGFGGTNFHAVVEEYTGDFLPSRQAVSQRWPSELLLWSANSRQELVTALASLEQALEQGARPEFRDLAYTLYETFNIQRSTSNACLAIVATSLDDLRQKLSQAREALSSPSPVQIADPRGIYSTDQPLAQEGKVAFLFPGQGSQYTNMLRDLAIHFPEVRETFEQTDKVLARQFPKPLSGYIFPPPAFTSE</sequence>
<dbReference type="Pfam" id="PF16197">
    <property type="entry name" value="KAsynt_C_assoc"/>
    <property type="match status" value="1"/>
</dbReference>
<dbReference type="InterPro" id="IPR032821">
    <property type="entry name" value="PKS_assoc"/>
</dbReference>
<dbReference type="Gene3D" id="3.40.47.10">
    <property type="match status" value="1"/>
</dbReference>
<dbReference type="InterPro" id="IPR052568">
    <property type="entry name" value="PKS-FAS_Synthase"/>
</dbReference>
<evidence type="ECO:0000259" key="1">
    <source>
        <dbReference type="PROSITE" id="PS52004"/>
    </source>
</evidence>
<feature type="non-terminal residue" evidence="2">
    <location>
        <position position="253"/>
    </location>
</feature>
<feature type="non-terminal residue" evidence="2">
    <location>
        <position position="1"/>
    </location>
</feature>
<evidence type="ECO:0000313" key="2">
    <source>
        <dbReference type="EMBL" id="GAG37815.1"/>
    </source>
</evidence>
<dbReference type="AlphaFoldDB" id="X0X463"/>